<proteinExistence type="predicted"/>
<gene>
    <name evidence="2" type="ORF">IAG42_00645</name>
</gene>
<evidence type="ECO:0000256" key="1">
    <source>
        <dbReference type="SAM" id="MobiDB-lite"/>
    </source>
</evidence>
<evidence type="ECO:0000313" key="3">
    <source>
        <dbReference type="Proteomes" id="UP000516428"/>
    </source>
</evidence>
<reference evidence="2 3" key="1">
    <citation type="submission" date="2020-09" db="EMBL/GenBank/DDBJ databases">
        <title>A novel species.</title>
        <authorList>
            <person name="Gao J."/>
        </authorList>
    </citation>
    <scope>NUCLEOTIDE SEQUENCE [LARGE SCALE GENOMIC DNA]</scope>
    <source>
        <strain evidence="2 3">CRXT-Y-14</strain>
    </source>
</reference>
<feature type="compositionally biased region" description="Polar residues" evidence="1">
    <location>
        <begin position="14"/>
        <end position="25"/>
    </location>
</feature>
<name>A0A7H1B0K5_9ACTN</name>
<evidence type="ECO:0000313" key="2">
    <source>
        <dbReference type="EMBL" id="QNS02260.1"/>
    </source>
</evidence>
<feature type="region of interest" description="Disordered" evidence="1">
    <location>
        <begin position="1"/>
        <end position="33"/>
    </location>
</feature>
<sequence length="165" mass="18923">MREPKKQASPFGWTATSDAEGTTVNLHDAQGRRRATWKQQERNARLQVIRLWPQQQHAVQIFDGADPVGEATVDNGRPRPARRRDHDGAIELHGRRYDVRHTRRWRSTMSLDGRIVAVGRKGWFGRSVLERSQPIDSIDELALALFWFAVAPGRPGMIWMTFESV</sequence>
<dbReference type="Proteomes" id="UP000516428">
    <property type="component" value="Chromosome"/>
</dbReference>
<organism evidence="2 3">
    <name type="scientific">Streptomyces xanthii</name>
    <dbReference type="NCBI Taxonomy" id="2768069"/>
    <lineage>
        <taxon>Bacteria</taxon>
        <taxon>Bacillati</taxon>
        <taxon>Actinomycetota</taxon>
        <taxon>Actinomycetes</taxon>
        <taxon>Kitasatosporales</taxon>
        <taxon>Streptomycetaceae</taxon>
        <taxon>Streptomyces</taxon>
    </lineage>
</organism>
<dbReference type="EMBL" id="CP061281">
    <property type="protein sequence ID" value="QNS02260.1"/>
    <property type="molecule type" value="Genomic_DNA"/>
</dbReference>
<keyword evidence="3" id="KW-1185">Reference proteome</keyword>
<dbReference type="AlphaFoldDB" id="A0A7H1B0K5"/>
<dbReference type="RefSeq" id="WP_188335015.1">
    <property type="nucleotide sequence ID" value="NZ_CP061281.1"/>
</dbReference>
<dbReference type="KEGG" id="sxn:IAG42_00645"/>
<accession>A0A7H1B0K5</accession>
<protein>
    <submittedName>
        <fullName evidence="2">Uncharacterized protein</fullName>
    </submittedName>
</protein>